<proteinExistence type="inferred from homology"/>
<evidence type="ECO:0000256" key="8">
    <source>
        <dbReference type="ARBA" id="ARBA00023080"/>
    </source>
</evidence>
<dbReference type="WBParaSite" id="TMUE_1000005799.1">
    <property type="protein sequence ID" value="TMUE_1000005799.1"/>
    <property type="gene ID" value="WBGene00291576"/>
</dbReference>
<reference evidence="10" key="1">
    <citation type="submission" date="2019-12" db="UniProtKB">
        <authorList>
            <consortium name="WormBaseParasite"/>
        </authorList>
    </citation>
    <scope>IDENTIFICATION</scope>
</reference>
<evidence type="ECO:0000256" key="2">
    <source>
        <dbReference type="ARBA" id="ARBA00008389"/>
    </source>
</evidence>
<accession>A0A5S6QF36</accession>
<comment type="catalytic activity">
    <reaction evidence="1">
        <text>a ribonucleoside 5'-phosphate + H2O = a ribonucleoside + phosphate</text>
        <dbReference type="Rhea" id="RHEA:12484"/>
        <dbReference type="ChEBI" id="CHEBI:15377"/>
        <dbReference type="ChEBI" id="CHEBI:18254"/>
        <dbReference type="ChEBI" id="CHEBI:43474"/>
        <dbReference type="ChEBI" id="CHEBI:58043"/>
        <dbReference type="EC" id="3.1.3.5"/>
    </reaction>
</comment>
<keyword evidence="7" id="KW-0460">Magnesium</keyword>
<dbReference type="InterPro" id="IPR006434">
    <property type="entry name" value="Pyrimidine_nucleotidase_eu"/>
</dbReference>
<name>A0A5S6QF36_TRIMR</name>
<dbReference type="GO" id="GO:0000166">
    <property type="term" value="F:nucleotide binding"/>
    <property type="evidence" value="ECO:0007669"/>
    <property type="project" value="UniProtKB-KW"/>
</dbReference>
<comment type="similarity">
    <text evidence="2">Belongs to the pyrimidine 5'-nucleotidase family.</text>
</comment>
<dbReference type="SUPFAM" id="SSF56784">
    <property type="entry name" value="HAD-like"/>
    <property type="match status" value="1"/>
</dbReference>
<dbReference type="Gene3D" id="1.10.150.340">
    <property type="entry name" value="Pyrimidine 5'-nucleotidase (UMPH-1), N-terminal domain"/>
    <property type="match status" value="1"/>
</dbReference>
<keyword evidence="4" id="KW-0479">Metal-binding</keyword>
<dbReference type="Proteomes" id="UP000046395">
    <property type="component" value="Unassembled WGS sequence"/>
</dbReference>
<evidence type="ECO:0000256" key="7">
    <source>
        <dbReference type="ARBA" id="ARBA00022842"/>
    </source>
</evidence>
<evidence type="ECO:0000256" key="5">
    <source>
        <dbReference type="ARBA" id="ARBA00022741"/>
    </source>
</evidence>
<dbReference type="GO" id="GO:0000287">
    <property type="term" value="F:magnesium ion binding"/>
    <property type="evidence" value="ECO:0007669"/>
    <property type="project" value="InterPro"/>
</dbReference>
<dbReference type="EC" id="3.1.3.5" evidence="3"/>
<keyword evidence="8" id="KW-0546">Nucleotide metabolism</keyword>
<evidence type="ECO:0000256" key="1">
    <source>
        <dbReference type="ARBA" id="ARBA00000815"/>
    </source>
</evidence>
<dbReference type="InterPro" id="IPR036412">
    <property type="entry name" value="HAD-like_sf"/>
</dbReference>
<evidence type="ECO:0000256" key="6">
    <source>
        <dbReference type="ARBA" id="ARBA00022801"/>
    </source>
</evidence>
<dbReference type="GO" id="GO:0005737">
    <property type="term" value="C:cytoplasm"/>
    <property type="evidence" value="ECO:0007669"/>
    <property type="project" value="InterPro"/>
</dbReference>
<dbReference type="AlphaFoldDB" id="A0A5S6QF36"/>
<keyword evidence="9" id="KW-1185">Reference proteome</keyword>
<dbReference type="Gene3D" id="3.40.50.1000">
    <property type="entry name" value="HAD superfamily/HAD-like"/>
    <property type="match status" value="1"/>
</dbReference>
<dbReference type="InterPro" id="IPR023214">
    <property type="entry name" value="HAD_sf"/>
</dbReference>
<dbReference type="STRING" id="70415.A0A5S6QF36"/>
<dbReference type="GO" id="GO:0009117">
    <property type="term" value="P:nucleotide metabolic process"/>
    <property type="evidence" value="ECO:0007669"/>
    <property type="project" value="UniProtKB-KW"/>
</dbReference>
<keyword evidence="6" id="KW-0378">Hydrolase</keyword>
<organism evidence="9 10">
    <name type="scientific">Trichuris muris</name>
    <name type="common">Mouse whipworm</name>
    <dbReference type="NCBI Taxonomy" id="70415"/>
    <lineage>
        <taxon>Eukaryota</taxon>
        <taxon>Metazoa</taxon>
        <taxon>Ecdysozoa</taxon>
        <taxon>Nematoda</taxon>
        <taxon>Enoplea</taxon>
        <taxon>Dorylaimia</taxon>
        <taxon>Trichinellida</taxon>
        <taxon>Trichuridae</taxon>
        <taxon>Trichuris</taxon>
    </lineage>
</organism>
<evidence type="ECO:0000313" key="9">
    <source>
        <dbReference type="Proteomes" id="UP000046395"/>
    </source>
</evidence>
<protein>
    <recommendedName>
        <fullName evidence="3">5'-nucleotidase</fullName>
        <ecNumber evidence="3">3.1.3.5</ecNumber>
    </recommendedName>
</protein>
<sequence>MNAVAGKLCSLRRASSPSDVQILCSFDHAISKYCNREGKKMCTTQCVFDDIMRVMNMKQFNKVQFLRSKCAGIDQTAFMKNKSLATDLELYWKMMHETIAKLGVNAAQVAELISIANIELKDGFSEFARKTEQAAIPLIIFSTGISNVIGTLLLQNIGAIPTNVHIVGNEFFVDKMGCFYGVRTPLIHRYNKSYALLSSRSSLVDSSNSAKTFVLIGNSLENVSAAGRMRDKIALRIGFLNHDVDALKHTYMEKYDVVVTDPFSFAVPNKLLLSLLENC</sequence>
<dbReference type="GO" id="GO:0008253">
    <property type="term" value="F:5'-nucleotidase activity"/>
    <property type="evidence" value="ECO:0007669"/>
    <property type="project" value="UniProtKB-EC"/>
</dbReference>
<evidence type="ECO:0000256" key="4">
    <source>
        <dbReference type="ARBA" id="ARBA00022723"/>
    </source>
</evidence>
<dbReference type="PANTHER" id="PTHR13045:SF0">
    <property type="entry name" value="7-METHYLGUANOSINE PHOSPHATE-SPECIFIC 5'-NUCLEOTIDASE"/>
    <property type="match status" value="1"/>
</dbReference>
<keyword evidence="5" id="KW-0547">Nucleotide-binding</keyword>
<evidence type="ECO:0000313" key="10">
    <source>
        <dbReference type="WBParaSite" id="TMUE_1000005799.1"/>
    </source>
</evidence>
<dbReference type="PANTHER" id="PTHR13045">
    <property type="entry name" value="5'-NUCLEOTIDASE"/>
    <property type="match status" value="1"/>
</dbReference>
<dbReference type="Pfam" id="PF05822">
    <property type="entry name" value="UMPH-1"/>
    <property type="match status" value="1"/>
</dbReference>
<evidence type="ECO:0000256" key="3">
    <source>
        <dbReference type="ARBA" id="ARBA00012643"/>
    </source>
</evidence>